<keyword evidence="7" id="KW-1185">Reference proteome</keyword>
<feature type="compositionally biased region" description="Basic and acidic residues" evidence="2">
    <location>
        <begin position="465"/>
        <end position="474"/>
    </location>
</feature>
<dbReference type="RefSeq" id="WP_144766443.1">
    <property type="nucleotide sequence ID" value="NZ_BPQI01000222.1"/>
</dbReference>
<evidence type="ECO:0000259" key="3">
    <source>
        <dbReference type="Pfam" id="PF12697"/>
    </source>
</evidence>
<dbReference type="Pfam" id="PF12697">
    <property type="entry name" value="Abhydrolase_6"/>
    <property type="match status" value="1"/>
</dbReference>
<dbReference type="AlphaFoldDB" id="A0A564G283"/>
<reference evidence="4" key="2">
    <citation type="journal article" date="2021" name="Front. Microbiol.">
        <title>Comprehensive Comparative Genomics and Phenotyping of Methylobacterium Species.</title>
        <authorList>
            <person name="Alessa O."/>
            <person name="Ogura Y."/>
            <person name="Fujitani Y."/>
            <person name="Takami H."/>
            <person name="Hayashi T."/>
            <person name="Sahin N."/>
            <person name="Tani A."/>
        </authorList>
    </citation>
    <scope>NUCLEOTIDE SEQUENCE</scope>
    <source>
        <strain evidence="4">DSM 22415</strain>
    </source>
</reference>
<evidence type="ECO:0000313" key="6">
    <source>
        <dbReference type="Proteomes" id="UP000401717"/>
    </source>
</evidence>
<dbReference type="InterPro" id="IPR000073">
    <property type="entry name" value="AB_hydrolase_1"/>
</dbReference>
<dbReference type="SUPFAM" id="SSF53474">
    <property type="entry name" value="alpha/beta-Hydrolases"/>
    <property type="match status" value="1"/>
</dbReference>
<evidence type="ECO:0000313" key="4">
    <source>
        <dbReference type="EMBL" id="GJD59539.1"/>
    </source>
</evidence>
<dbReference type="EC" id="4.2.99.20" evidence="5"/>
<evidence type="ECO:0000313" key="5">
    <source>
        <dbReference type="EMBL" id="VUF14068.1"/>
    </source>
</evidence>
<reference evidence="5 6" key="1">
    <citation type="submission" date="2019-06" db="EMBL/GenBank/DDBJ databases">
        <authorList>
            <person name="Rodrigo-Torres L."/>
            <person name="Arahal R. D."/>
            <person name="Lucena T."/>
        </authorList>
    </citation>
    <scope>NUCLEOTIDE SEQUENCE [LARGE SCALE GENOMIC DNA]</scope>
    <source>
        <strain evidence="5 6">SW08-7</strain>
    </source>
</reference>
<dbReference type="Gene3D" id="3.40.50.1820">
    <property type="entry name" value="alpha/beta hydrolase"/>
    <property type="match status" value="1"/>
</dbReference>
<dbReference type="InterPro" id="IPR029058">
    <property type="entry name" value="AB_hydrolase_fold"/>
</dbReference>
<proteinExistence type="predicted"/>
<dbReference type="PANTHER" id="PTHR43798:SF31">
    <property type="entry name" value="AB HYDROLASE SUPERFAMILY PROTEIN YCLE"/>
    <property type="match status" value="1"/>
</dbReference>
<dbReference type="EMBL" id="BPQI01000222">
    <property type="protein sequence ID" value="GJD59539.1"/>
    <property type="molecule type" value="Genomic_DNA"/>
</dbReference>
<protein>
    <submittedName>
        <fullName evidence="5">2-succinyl-6-hydroxy-2, 4-cyclohexadiene-1-carboxylate synthase</fullName>
        <ecNumber evidence="5">4.2.99.20</ecNumber>
    </submittedName>
</protein>
<gene>
    <name evidence="5" type="primary">menH_2</name>
    <name evidence="4" type="synonym">menH_4</name>
    <name evidence="4" type="ORF">IFDJLNFL_5468</name>
    <name evidence="5" type="ORF">MTDSW087_03778</name>
</gene>
<dbReference type="OrthoDB" id="9780765at2"/>
<organism evidence="5 6">
    <name type="scientific">Methylobacterium dankookense</name>
    <dbReference type="NCBI Taxonomy" id="560405"/>
    <lineage>
        <taxon>Bacteria</taxon>
        <taxon>Pseudomonadati</taxon>
        <taxon>Pseudomonadota</taxon>
        <taxon>Alphaproteobacteria</taxon>
        <taxon>Hyphomicrobiales</taxon>
        <taxon>Methylobacteriaceae</taxon>
        <taxon>Methylobacterium</taxon>
    </lineage>
</organism>
<dbReference type="InterPro" id="IPR050266">
    <property type="entry name" value="AB_hydrolase_sf"/>
</dbReference>
<accession>A0A564G283</accession>
<dbReference type="EMBL" id="CABFVH010000027">
    <property type="protein sequence ID" value="VUF14068.1"/>
    <property type="molecule type" value="Genomic_DNA"/>
</dbReference>
<keyword evidence="5" id="KW-0456">Lyase</keyword>
<dbReference type="InterPro" id="IPR027056">
    <property type="entry name" value="Gluconate_2DH_su3"/>
</dbReference>
<dbReference type="PANTHER" id="PTHR43798">
    <property type="entry name" value="MONOACYLGLYCEROL LIPASE"/>
    <property type="match status" value="1"/>
</dbReference>
<evidence type="ECO:0000256" key="1">
    <source>
        <dbReference type="ARBA" id="ARBA00022801"/>
    </source>
</evidence>
<feature type="domain" description="AB hydrolase-1" evidence="3">
    <location>
        <begin position="11"/>
        <end position="244"/>
    </location>
</feature>
<dbReference type="Proteomes" id="UP000401717">
    <property type="component" value="Unassembled WGS sequence"/>
</dbReference>
<dbReference type="GO" id="GO:0016787">
    <property type="term" value="F:hydrolase activity"/>
    <property type="evidence" value="ECO:0007669"/>
    <property type="project" value="UniProtKB-KW"/>
</dbReference>
<keyword evidence="1" id="KW-0378">Hydrolase</keyword>
<sequence length="474" mass="49193">MNVPASPPDLLVCLHFLGGSARSWDAVAAQLGTPCLALDLPGFGAEAGASGFSIAEMADHVAARIEAAAPRRFALAGHSMGAKVALALARRAEDGDPVLEGLARLVLVAGSPPSPEPIPEDRRAKMRAWIDADAATRAREARAFIRQNVGAPLSPEVEDAAVADVLRAAPAAWRAWLESGANEDWCARVGVLRIPALILAGSEDADLGPSAQAALTAPHLAHHRIAVLEGAGHLLPLERPEAVAGLIADHLAAADPPPPPAPEIPADYAALIASERVNPRLRAALIERAQPDDPAYAPALLDPVELALLRAVVARVVPRAGFDIAARLDARLASGASDGWRFADLPPDGEAYRAGLRSLDAASRAEAAPFLARDGAGQDALLKAAQAGRLAVPAMDRPGLDAERMVLWFEDLRADAVRSYLAHPIALARIGFSGIGAGGVGETDADGLAKGLPGFARASGPPEPWEPKALEPVR</sequence>
<dbReference type="Pfam" id="PF13618">
    <property type="entry name" value="Gluconate_2-dh3"/>
    <property type="match status" value="1"/>
</dbReference>
<name>A0A564G283_9HYPH</name>
<dbReference type="GO" id="GO:0016020">
    <property type="term" value="C:membrane"/>
    <property type="evidence" value="ECO:0007669"/>
    <property type="project" value="TreeGrafter"/>
</dbReference>
<dbReference type="Proteomes" id="UP001055303">
    <property type="component" value="Unassembled WGS sequence"/>
</dbReference>
<evidence type="ECO:0000256" key="2">
    <source>
        <dbReference type="SAM" id="MobiDB-lite"/>
    </source>
</evidence>
<evidence type="ECO:0000313" key="7">
    <source>
        <dbReference type="Proteomes" id="UP001055303"/>
    </source>
</evidence>
<dbReference type="GO" id="GO:0070205">
    <property type="term" value="F:2-succinyl-6-hydroxy-2,4-cyclohexadiene-1-carboxylate synthase activity"/>
    <property type="evidence" value="ECO:0007669"/>
    <property type="project" value="UniProtKB-EC"/>
</dbReference>
<feature type="region of interest" description="Disordered" evidence="2">
    <location>
        <begin position="455"/>
        <end position="474"/>
    </location>
</feature>
<reference evidence="4" key="3">
    <citation type="submission" date="2021-08" db="EMBL/GenBank/DDBJ databases">
        <authorList>
            <person name="Tani A."/>
            <person name="Ola A."/>
            <person name="Ogura Y."/>
            <person name="Katsura K."/>
            <person name="Hayashi T."/>
        </authorList>
    </citation>
    <scope>NUCLEOTIDE SEQUENCE</scope>
    <source>
        <strain evidence="4">DSM 22415</strain>
    </source>
</reference>